<feature type="region of interest" description="Disordered" evidence="1">
    <location>
        <begin position="1"/>
        <end position="43"/>
    </location>
</feature>
<sequence>MVTQEDFISFDFNDEVKEEKEAQSESEEEGKSTPTPPLDLNEPDAFDPDYITWSTFHKLLASYPSTVEAVARHKATERATIPKGKKAWREVKAQIAAGAHAQLEEKQLRQVQQEVKEYLELNEWRYQGLPSLLKGRDGDAKLLDGREVARLVEWKMKHGIPRPTLLGMVKSNQEKLIKKTTKDSFARLIDSKEGDIFPRVAMDTLTKPLRGVGPATASLLLSIGCQSVDTPFYSDDVYLWLCWCEYPLPRSYFTDEAEEDLLKMNKQQRRRRMHSIRHNGELNVKYNLQEYEEVWNAVRGFRARLNKDNSSRPEGEEEISCADVEKVARNAKMAISLLLLLLFGAWLPLLASALSWHSLWYEVGFFGAHPTVKYESFELEAPEADVLQWDPRCEDGYILLSPRGHFYPEPGPLIYDTHGNLIWIEKRFGMVMDFKVQHYRGQDYLTFWVGEDDGVRGMGSYYMLDSSYEVVHVVSAANGHQGDVHEFKITEQGTALITIYEICPADLSSLNGPVDGWIYDCLFQEINIETGELLFEWRAQDNYAINETYFTREDGKGSSPSSADAYDYFHINSVDKHPISGNYLVSSRYMHTVTCISPTGDILWILGGKRNMFEDLSPDGSATGFTWQHDARWQSDSEITLLDNGAHEHLRTADHTRGYRIDLDFTTWSASTRHIYDSPGHFSSHSQGNLQTLPASGNVFIGWGKASAYTEFSADGEVLCDTHWGPRAFFWFGWVKSYRAHKTHWVGRPSHPPDVAVDETTRSVYVSWNGATDVAGWLLQRATNRSSHEGEDVLETINYVPKHGFETMLDVTAADRYLRLVAVGYDGLEMGYSEVFAMSQVASDLQPIFEGDMQHVLIAALKASVEVVVAGGVFVLVGFAAAVFVIEEEEYSREFASAALQ</sequence>
<reference evidence="3" key="2">
    <citation type="submission" date="2020-02" db="EMBL/GenBank/DDBJ databases">
        <authorList>
            <person name="Gilchrist C.L.M."/>
            <person name="Chooi Y.-H."/>
        </authorList>
    </citation>
    <scope>NUCLEOTIDE SEQUENCE</scope>
    <source>
        <strain evidence="3">MST-FP2251</strain>
    </source>
</reference>
<keyword evidence="4" id="KW-1185">Reference proteome</keyword>
<dbReference type="Proteomes" id="UP001194746">
    <property type="component" value="Unassembled WGS sequence"/>
</dbReference>
<feature type="transmembrane region" description="Helical" evidence="2">
    <location>
        <begin position="867"/>
        <end position="886"/>
    </location>
</feature>
<name>A0AAD4CJ38_ASPNN</name>
<keyword evidence="2" id="KW-0472">Membrane</keyword>
<dbReference type="InterPro" id="IPR053143">
    <property type="entry name" value="Arylsulfate_ST"/>
</dbReference>
<protein>
    <recommendedName>
        <fullName evidence="5">ASST-domain-containing protein</fullName>
    </recommendedName>
</protein>
<evidence type="ECO:0000256" key="1">
    <source>
        <dbReference type="SAM" id="MobiDB-lite"/>
    </source>
</evidence>
<feature type="transmembrane region" description="Helical" evidence="2">
    <location>
        <begin position="335"/>
        <end position="356"/>
    </location>
</feature>
<keyword evidence="2" id="KW-0812">Transmembrane</keyword>
<dbReference type="EMBL" id="VCAU01000061">
    <property type="protein sequence ID" value="KAF9887496.1"/>
    <property type="molecule type" value="Genomic_DNA"/>
</dbReference>
<evidence type="ECO:0000256" key="2">
    <source>
        <dbReference type="SAM" id="Phobius"/>
    </source>
</evidence>
<reference evidence="3" key="1">
    <citation type="journal article" date="2019" name="Beilstein J. Org. Chem.">
        <title>Nanangenines: drimane sesquiterpenoids as the dominant metabolite cohort of a novel Australian fungus, Aspergillus nanangensis.</title>
        <authorList>
            <person name="Lacey H.J."/>
            <person name="Gilchrist C.L.M."/>
            <person name="Crombie A."/>
            <person name="Kalaitzis J.A."/>
            <person name="Vuong D."/>
            <person name="Rutledge P.J."/>
            <person name="Turner P."/>
            <person name="Pitt J.I."/>
            <person name="Lacey E."/>
            <person name="Chooi Y.H."/>
            <person name="Piggott A.M."/>
        </authorList>
    </citation>
    <scope>NUCLEOTIDE SEQUENCE</scope>
    <source>
        <strain evidence="3">MST-FP2251</strain>
    </source>
</reference>
<evidence type="ECO:0000313" key="4">
    <source>
        <dbReference type="Proteomes" id="UP001194746"/>
    </source>
</evidence>
<dbReference type="InterPro" id="IPR039535">
    <property type="entry name" value="ASST-like"/>
</dbReference>
<evidence type="ECO:0000313" key="3">
    <source>
        <dbReference type="EMBL" id="KAF9887496.1"/>
    </source>
</evidence>
<dbReference type="PANTHER" id="PTHR35340:SF5">
    <property type="entry name" value="ASST-DOMAIN-CONTAINING PROTEIN"/>
    <property type="match status" value="1"/>
</dbReference>
<dbReference type="AlphaFoldDB" id="A0AAD4CJ38"/>
<evidence type="ECO:0008006" key="5">
    <source>
        <dbReference type="Google" id="ProtNLM"/>
    </source>
</evidence>
<accession>A0AAD4CJ38</accession>
<dbReference type="PANTHER" id="PTHR35340">
    <property type="entry name" value="PQQ ENZYME REPEAT PROTEIN-RELATED"/>
    <property type="match status" value="1"/>
</dbReference>
<comment type="caution">
    <text evidence="3">The sequence shown here is derived from an EMBL/GenBank/DDBJ whole genome shotgun (WGS) entry which is preliminary data.</text>
</comment>
<organism evidence="3 4">
    <name type="scientific">Aspergillus nanangensis</name>
    <dbReference type="NCBI Taxonomy" id="2582783"/>
    <lineage>
        <taxon>Eukaryota</taxon>
        <taxon>Fungi</taxon>
        <taxon>Dikarya</taxon>
        <taxon>Ascomycota</taxon>
        <taxon>Pezizomycotina</taxon>
        <taxon>Eurotiomycetes</taxon>
        <taxon>Eurotiomycetidae</taxon>
        <taxon>Eurotiales</taxon>
        <taxon>Aspergillaceae</taxon>
        <taxon>Aspergillus</taxon>
        <taxon>Aspergillus subgen. Circumdati</taxon>
    </lineage>
</organism>
<proteinExistence type="predicted"/>
<keyword evidence="2" id="KW-1133">Transmembrane helix</keyword>
<gene>
    <name evidence="3" type="ORF">FE257_010213</name>
</gene>
<feature type="compositionally biased region" description="Basic and acidic residues" evidence="1">
    <location>
        <begin position="14"/>
        <end position="23"/>
    </location>
</feature>
<dbReference type="Pfam" id="PF14269">
    <property type="entry name" value="Arylsulfotran_2"/>
    <property type="match status" value="1"/>
</dbReference>